<proteinExistence type="predicted"/>
<evidence type="ECO:0000313" key="1">
    <source>
        <dbReference type="EMBL" id="VDO43213.1"/>
    </source>
</evidence>
<dbReference type="WBParaSite" id="HPLM_0001157201-mRNA-1">
    <property type="protein sequence ID" value="HPLM_0001157201-mRNA-1"/>
    <property type="gene ID" value="HPLM_0001157201"/>
</dbReference>
<dbReference type="Proteomes" id="UP000268014">
    <property type="component" value="Unassembled WGS sequence"/>
</dbReference>
<gene>
    <name evidence="1" type="ORF">HPLM_LOCUS11564</name>
</gene>
<sequence length="76" mass="8291">MSFLAGLIVEKRGDVFIVSSDSNDFEISVVECNDDYDVGSWLCLRISKGVIEEHGVCKADGLPEIRIVQGKAQVSC</sequence>
<dbReference type="AlphaFoldDB" id="A0A0N4WKG7"/>
<accession>A0A0N4WKG7</accession>
<dbReference type="EMBL" id="UZAF01017603">
    <property type="protein sequence ID" value="VDO43213.1"/>
    <property type="molecule type" value="Genomic_DNA"/>
</dbReference>
<reference evidence="3" key="1">
    <citation type="submission" date="2017-02" db="UniProtKB">
        <authorList>
            <consortium name="WormBaseParasite"/>
        </authorList>
    </citation>
    <scope>IDENTIFICATION</scope>
</reference>
<evidence type="ECO:0000313" key="3">
    <source>
        <dbReference type="WBParaSite" id="HPLM_0001157201-mRNA-1"/>
    </source>
</evidence>
<name>A0A0N4WKG7_HAEPC</name>
<organism evidence="3">
    <name type="scientific">Haemonchus placei</name>
    <name type="common">Barber's pole worm</name>
    <dbReference type="NCBI Taxonomy" id="6290"/>
    <lineage>
        <taxon>Eukaryota</taxon>
        <taxon>Metazoa</taxon>
        <taxon>Ecdysozoa</taxon>
        <taxon>Nematoda</taxon>
        <taxon>Chromadorea</taxon>
        <taxon>Rhabditida</taxon>
        <taxon>Rhabditina</taxon>
        <taxon>Rhabditomorpha</taxon>
        <taxon>Strongyloidea</taxon>
        <taxon>Trichostrongylidae</taxon>
        <taxon>Haemonchus</taxon>
    </lineage>
</organism>
<evidence type="ECO:0000313" key="2">
    <source>
        <dbReference type="Proteomes" id="UP000268014"/>
    </source>
</evidence>
<keyword evidence="2" id="KW-1185">Reference proteome</keyword>
<reference evidence="1 2" key="2">
    <citation type="submission" date="2018-11" db="EMBL/GenBank/DDBJ databases">
        <authorList>
            <consortium name="Pathogen Informatics"/>
        </authorList>
    </citation>
    <scope>NUCLEOTIDE SEQUENCE [LARGE SCALE GENOMIC DNA]</scope>
    <source>
        <strain evidence="1 2">MHpl1</strain>
    </source>
</reference>
<protein>
    <submittedName>
        <fullName evidence="3">Phage protein</fullName>
    </submittedName>
</protein>